<keyword evidence="3" id="KW-1185">Reference proteome</keyword>
<dbReference type="OrthoDB" id="5429716at2759"/>
<sequence>MSVHGFNASVSAGWYTFSNLGPLTTTYTPEARCTASSQMFLGYLNDMPTYGGNIYPAWNVQCTTEVNYYDGCVPTSTEPVTTKPPAFTGSTIEEYEEYQDAQIDWRGWEVYYSPGLYCPAGWTTIGMIGRDKGDTTTSSGILSPLVSTTQTENPKTSGYYDYEDPASVVKSVLKPQQTMALCCPSGMKADTAGNCYSFVKDYTPTSGCMRYTDYDYEYGSSTATWTNPIEGSTITTVVPTPTETISTVEVDTTRLDPDQDYYTGMFFVPVVTLLYHEDDLAGATGTAEANESMGSSEEGESDSASETPSNAAGRLGVGASLAGWEGFGSVVGVWLAAAGVGAAMVLPW</sequence>
<dbReference type="EMBL" id="PVWQ01000009">
    <property type="protein sequence ID" value="RDW72786.1"/>
    <property type="molecule type" value="Genomic_DNA"/>
</dbReference>
<dbReference type="GeneID" id="38118328"/>
<dbReference type="Proteomes" id="UP000256690">
    <property type="component" value="Unassembled WGS sequence"/>
</dbReference>
<comment type="caution">
    <text evidence="2">The sequence shown here is derived from an EMBL/GenBank/DDBJ whole genome shotgun (WGS) entry which is preliminary data.</text>
</comment>
<protein>
    <submittedName>
        <fullName evidence="2">Uncharacterized protein</fullName>
    </submittedName>
</protein>
<evidence type="ECO:0000313" key="3">
    <source>
        <dbReference type="Proteomes" id="UP000256690"/>
    </source>
</evidence>
<feature type="compositionally biased region" description="Low complexity" evidence="1">
    <location>
        <begin position="287"/>
        <end position="296"/>
    </location>
</feature>
<gene>
    <name evidence="2" type="ORF">DSM5745_07958</name>
</gene>
<feature type="region of interest" description="Disordered" evidence="1">
    <location>
        <begin position="286"/>
        <end position="311"/>
    </location>
</feature>
<reference evidence="2 3" key="1">
    <citation type="journal article" date="2018" name="IMA Fungus">
        <title>IMA Genome-F 9: Draft genome sequence of Annulohypoxylon stygium, Aspergillus mulundensis, Berkeleyomyces basicola (syn. Thielaviopsis basicola), Ceratocystis smalleyi, two Cercospora beticola strains, Coleophoma cylindrospora, Fusarium fracticaudum, Phialophora cf. hyalina, and Morchella septimelata.</title>
        <authorList>
            <person name="Wingfield B.D."/>
            <person name="Bills G.F."/>
            <person name="Dong Y."/>
            <person name="Huang W."/>
            <person name="Nel W.J."/>
            <person name="Swalarsk-Parry B.S."/>
            <person name="Vaghefi N."/>
            <person name="Wilken P.M."/>
            <person name="An Z."/>
            <person name="de Beer Z.W."/>
            <person name="De Vos L."/>
            <person name="Chen L."/>
            <person name="Duong T.A."/>
            <person name="Gao Y."/>
            <person name="Hammerbacher A."/>
            <person name="Kikkert J.R."/>
            <person name="Li Y."/>
            <person name="Li H."/>
            <person name="Li K."/>
            <person name="Li Q."/>
            <person name="Liu X."/>
            <person name="Ma X."/>
            <person name="Naidoo K."/>
            <person name="Pethybridge S.J."/>
            <person name="Sun J."/>
            <person name="Steenkamp E.T."/>
            <person name="van der Nest M.A."/>
            <person name="van Wyk S."/>
            <person name="Wingfield M.J."/>
            <person name="Xiong C."/>
            <person name="Yue Q."/>
            <person name="Zhang X."/>
        </authorList>
    </citation>
    <scope>NUCLEOTIDE SEQUENCE [LARGE SCALE GENOMIC DNA]</scope>
    <source>
        <strain evidence="2 3">DSM 5745</strain>
    </source>
</reference>
<dbReference type="AlphaFoldDB" id="A0A3D8RFP5"/>
<dbReference type="RefSeq" id="XP_026602006.1">
    <property type="nucleotide sequence ID" value="XM_026749974.1"/>
</dbReference>
<evidence type="ECO:0000313" key="2">
    <source>
        <dbReference type="EMBL" id="RDW72786.1"/>
    </source>
</evidence>
<accession>A0A3D8RFP5</accession>
<proteinExistence type="predicted"/>
<evidence type="ECO:0000256" key="1">
    <source>
        <dbReference type="SAM" id="MobiDB-lite"/>
    </source>
</evidence>
<organism evidence="2 3">
    <name type="scientific">Aspergillus mulundensis</name>
    <dbReference type="NCBI Taxonomy" id="1810919"/>
    <lineage>
        <taxon>Eukaryota</taxon>
        <taxon>Fungi</taxon>
        <taxon>Dikarya</taxon>
        <taxon>Ascomycota</taxon>
        <taxon>Pezizomycotina</taxon>
        <taxon>Eurotiomycetes</taxon>
        <taxon>Eurotiomycetidae</taxon>
        <taxon>Eurotiales</taxon>
        <taxon>Aspergillaceae</taxon>
        <taxon>Aspergillus</taxon>
        <taxon>Aspergillus subgen. Nidulantes</taxon>
    </lineage>
</organism>
<name>A0A3D8RFP5_9EURO</name>